<keyword evidence="2" id="KW-0812">Transmembrane</keyword>
<evidence type="ECO:0000256" key="1">
    <source>
        <dbReference type="SAM" id="MobiDB-lite"/>
    </source>
</evidence>
<evidence type="ECO:0000256" key="2">
    <source>
        <dbReference type="SAM" id="Phobius"/>
    </source>
</evidence>
<feature type="compositionally biased region" description="Polar residues" evidence="1">
    <location>
        <begin position="271"/>
        <end position="282"/>
    </location>
</feature>
<dbReference type="OrthoDB" id="2993276at2759"/>
<accession>A0A5M3M7Y0</accession>
<dbReference type="KEGG" id="cput:CONPUDRAFT_159786"/>
<keyword evidence="4" id="KW-1185">Reference proteome</keyword>
<dbReference type="GeneID" id="19204180"/>
<dbReference type="RefSeq" id="XP_007775072.1">
    <property type="nucleotide sequence ID" value="XM_007776882.1"/>
</dbReference>
<dbReference type="Proteomes" id="UP000053558">
    <property type="component" value="Unassembled WGS sequence"/>
</dbReference>
<feature type="transmembrane region" description="Helical" evidence="2">
    <location>
        <begin position="148"/>
        <end position="165"/>
    </location>
</feature>
<keyword evidence="2" id="KW-1133">Transmembrane helix</keyword>
<organism evidence="3 4">
    <name type="scientific">Coniophora puteana (strain RWD-64-598)</name>
    <name type="common">Brown rot fungus</name>
    <dbReference type="NCBI Taxonomy" id="741705"/>
    <lineage>
        <taxon>Eukaryota</taxon>
        <taxon>Fungi</taxon>
        <taxon>Dikarya</taxon>
        <taxon>Basidiomycota</taxon>
        <taxon>Agaricomycotina</taxon>
        <taxon>Agaricomycetes</taxon>
        <taxon>Agaricomycetidae</taxon>
        <taxon>Boletales</taxon>
        <taxon>Coniophorineae</taxon>
        <taxon>Coniophoraceae</taxon>
        <taxon>Coniophora</taxon>
    </lineage>
</organism>
<evidence type="ECO:0000313" key="4">
    <source>
        <dbReference type="Proteomes" id="UP000053558"/>
    </source>
</evidence>
<name>A0A5M3M7Y0_CONPW</name>
<evidence type="ECO:0000313" key="3">
    <source>
        <dbReference type="EMBL" id="EIW75026.1"/>
    </source>
</evidence>
<dbReference type="OMA" id="YINFAMI"/>
<feature type="transmembrane region" description="Helical" evidence="2">
    <location>
        <begin position="69"/>
        <end position="90"/>
    </location>
</feature>
<feature type="transmembrane region" description="Helical" evidence="2">
    <location>
        <begin position="102"/>
        <end position="128"/>
    </location>
</feature>
<sequence>MDKAQAYEELLYFAEGNRMVGMRFIWRVPRWGMGKSLYVMAKYINFAMIPVSMAGQLPFTISPEACAPLFYGSIATQTFAITVSQCLFSLRNYAMWNGNRIAIGISIFNFFSALIIVSVLLGLYLPLITFGPNPIPSITGCFKTGGNNHALAGCFMVVLLNEARFRLRLKIREGRNQLLETLMRDGLLYCITIFLLSLINAVVQFTVSIAYIETTELFQSVLQTILATNMQLHLCRVHQNTSLGMVADTNVSSINFSDIDAKRKSRMNAPPQETSDASTTTGSVMMIGRQTETLPIPPWPTVAYESQGVVSIGAQSMESGVVTEEARQSV</sequence>
<protein>
    <submittedName>
        <fullName evidence="3">Uncharacterized protein</fullName>
    </submittedName>
</protein>
<comment type="caution">
    <text evidence="3">The sequence shown here is derived from an EMBL/GenBank/DDBJ whole genome shotgun (WGS) entry which is preliminary data.</text>
</comment>
<proteinExistence type="predicted"/>
<reference evidence="4" key="1">
    <citation type="journal article" date="2012" name="Science">
        <title>The Paleozoic origin of enzymatic lignin decomposition reconstructed from 31 fungal genomes.</title>
        <authorList>
            <person name="Floudas D."/>
            <person name="Binder M."/>
            <person name="Riley R."/>
            <person name="Barry K."/>
            <person name="Blanchette R.A."/>
            <person name="Henrissat B."/>
            <person name="Martinez A.T."/>
            <person name="Otillar R."/>
            <person name="Spatafora J.W."/>
            <person name="Yadav J.S."/>
            <person name="Aerts A."/>
            <person name="Benoit I."/>
            <person name="Boyd A."/>
            <person name="Carlson A."/>
            <person name="Copeland A."/>
            <person name="Coutinho P.M."/>
            <person name="de Vries R.P."/>
            <person name="Ferreira P."/>
            <person name="Findley K."/>
            <person name="Foster B."/>
            <person name="Gaskell J."/>
            <person name="Glotzer D."/>
            <person name="Gorecki P."/>
            <person name="Heitman J."/>
            <person name="Hesse C."/>
            <person name="Hori C."/>
            <person name="Igarashi K."/>
            <person name="Jurgens J.A."/>
            <person name="Kallen N."/>
            <person name="Kersten P."/>
            <person name="Kohler A."/>
            <person name="Kuees U."/>
            <person name="Kumar T.K.A."/>
            <person name="Kuo A."/>
            <person name="LaButti K."/>
            <person name="Larrondo L.F."/>
            <person name="Lindquist E."/>
            <person name="Ling A."/>
            <person name="Lombard V."/>
            <person name="Lucas S."/>
            <person name="Lundell T."/>
            <person name="Martin R."/>
            <person name="McLaughlin D.J."/>
            <person name="Morgenstern I."/>
            <person name="Morin E."/>
            <person name="Murat C."/>
            <person name="Nagy L.G."/>
            <person name="Nolan M."/>
            <person name="Ohm R.A."/>
            <person name="Patyshakuliyeva A."/>
            <person name="Rokas A."/>
            <person name="Ruiz-Duenas F.J."/>
            <person name="Sabat G."/>
            <person name="Salamov A."/>
            <person name="Samejima M."/>
            <person name="Schmutz J."/>
            <person name="Slot J.C."/>
            <person name="St John F."/>
            <person name="Stenlid J."/>
            <person name="Sun H."/>
            <person name="Sun S."/>
            <person name="Syed K."/>
            <person name="Tsang A."/>
            <person name="Wiebenga A."/>
            <person name="Young D."/>
            <person name="Pisabarro A."/>
            <person name="Eastwood D.C."/>
            <person name="Martin F."/>
            <person name="Cullen D."/>
            <person name="Grigoriev I.V."/>
            <person name="Hibbett D.S."/>
        </authorList>
    </citation>
    <scope>NUCLEOTIDE SEQUENCE [LARGE SCALE GENOMIC DNA]</scope>
    <source>
        <strain evidence="4">RWD-64-598 SS2</strain>
    </source>
</reference>
<feature type="transmembrane region" description="Helical" evidence="2">
    <location>
        <begin position="37"/>
        <end position="57"/>
    </location>
</feature>
<dbReference type="EMBL" id="JH711590">
    <property type="protein sequence ID" value="EIW75026.1"/>
    <property type="molecule type" value="Genomic_DNA"/>
</dbReference>
<feature type="region of interest" description="Disordered" evidence="1">
    <location>
        <begin position="262"/>
        <end position="282"/>
    </location>
</feature>
<dbReference type="AlphaFoldDB" id="A0A5M3M7Y0"/>
<keyword evidence="2" id="KW-0472">Membrane</keyword>
<feature type="transmembrane region" description="Helical" evidence="2">
    <location>
        <begin position="186"/>
        <end position="212"/>
    </location>
</feature>
<gene>
    <name evidence="3" type="ORF">CONPUDRAFT_159786</name>
</gene>